<proteinExistence type="predicted"/>
<dbReference type="RefSeq" id="WP_183981525.1">
    <property type="nucleotide sequence ID" value="NZ_JACHEB010000017.1"/>
</dbReference>
<sequence>METQPDVLRIERDELTLLELLPREHADRTERGASYAMWKAEEGKSLNPCARQAKLRAEWQALIDRGVGYNANGAPLSAEATLYDAANKTDAQKIRECLIAHSLNCPQCAVFPMPVPETADERRKSY</sequence>
<reference evidence="1 2" key="1">
    <citation type="submission" date="2020-08" db="EMBL/GenBank/DDBJ databases">
        <title>Genomic Encyclopedia of Type Strains, Phase IV (KMG-V): Genome sequencing to study the core and pangenomes of soil and plant-associated prokaryotes.</title>
        <authorList>
            <person name="Whitman W."/>
        </authorList>
    </citation>
    <scope>NUCLEOTIDE SEQUENCE [LARGE SCALE GENOMIC DNA]</scope>
    <source>
        <strain evidence="1 2">X5P2</strain>
    </source>
</reference>
<dbReference type="AlphaFoldDB" id="A0A9X0QK13"/>
<comment type="caution">
    <text evidence="1">The sequence shown here is derived from an EMBL/GenBank/DDBJ whole genome shotgun (WGS) entry which is preliminary data.</text>
</comment>
<dbReference type="EMBL" id="JACHEB010000017">
    <property type="protein sequence ID" value="MBB5331729.1"/>
    <property type="molecule type" value="Genomic_DNA"/>
</dbReference>
<gene>
    <name evidence="1" type="ORF">HDF14_005378</name>
</gene>
<protein>
    <submittedName>
        <fullName evidence="1">Uncharacterized protein</fullName>
    </submittedName>
</protein>
<accession>A0A9X0QK13</accession>
<keyword evidence="2" id="KW-1185">Reference proteome</keyword>
<organism evidence="1 2">
    <name type="scientific">Tunturiibacter gelidiferens</name>
    <dbReference type="NCBI Taxonomy" id="3069689"/>
    <lineage>
        <taxon>Bacteria</taxon>
        <taxon>Pseudomonadati</taxon>
        <taxon>Acidobacteriota</taxon>
        <taxon>Terriglobia</taxon>
        <taxon>Terriglobales</taxon>
        <taxon>Acidobacteriaceae</taxon>
        <taxon>Tunturiibacter</taxon>
    </lineage>
</organism>
<dbReference type="Proteomes" id="UP000535182">
    <property type="component" value="Unassembled WGS sequence"/>
</dbReference>
<evidence type="ECO:0000313" key="1">
    <source>
        <dbReference type="EMBL" id="MBB5331729.1"/>
    </source>
</evidence>
<name>A0A9X0QK13_9BACT</name>
<evidence type="ECO:0000313" key="2">
    <source>
        <dbReference type="Proteomes" id="UP000535182"/>
    </source>
</evidence>